<evidence type="ECO:0000256" key="1">
    <source>
        <dbReference type="SAM" id="MobiDB-lite"/>
    </source>
</evidence>
<evidence type="ECO:0000313" key="3">
    <source>
        <dbReference type="Proteomes" id="UP000547976"/>
    </source>
</evidence>
<feature type="compositionally biased region" description="Polar residues" evidence="1">
    <location>
        <begin position="56"/>
        <end position="65"/>
    </location>
</feature>
<dbReference type="EMBL" id="JAAOAV010000496">
    <property type="protein sequence ID" value="KAF5574422.1"/>
    <property type="molecule type" value="Genomic_DNA"/>
</dbReference>
<organism evidence="2 3">
    <name type="scientific">Gibberella subglutinans</name>
    <name type="common">Fusarium subglutinans</name>
    <dbReference type="NCBI Taxonomy" id="42677"/>
    <lineage>
        <taxon>Eukaryota</taxon>
        <taxon>Fungi</taxon>
        <taxon>Dikarya</taxon>
        <taxon>Ascomycota</taxon>
        <taxon>Pezizomycotina</taxon>
        <taxon>Sordariomycetes</taxon>
        <taxon>Hypocreomycetidae</taxon>
        <taxon>Hypocreales</taxon>
        <taxon>Nectriaceae</taxon>
        <taxon>Fusarium</taxon>
        <taxon>Fusarium fujikuroi species complex</taxon>
    </lineage>
</organism>
<protein>
    <submittedName>
        <fullName evidence="2">Uncharacterized protein</fullName>
    </submittedName>
</protein>
<feature type="compositionally biased region" description="Polar residues" evidence="1">
    <location>
        <begin position="11"/>
        <end position="31"/>
    </location>
</feature>
<evidence type="ECO:0000313" key="2">
    <source>
        <dbReference type="EMBL" id="KAF5574422.1"/>
    </source>
</evidence>
<dbReference type="AlphaFoldDB" id="A0A8H5KID2"/>
<proteinExistence type="predicted"/>
<dbReference type="RefSeq" id="XP_036530489.1">
    <property type="nucleotide sequence ID" value="XM_036679006.1"/>
</dbReference>
<accession>A0A8H5KID2</accession>
<feature type="region of interest" description="Disordered" evidence="1">
    <location>
        <begin position="1"/>
        <end position="106"/>
    </location>
</feature>
<dbReference type="Proteomes" id="UP000547976">
    <property type="component" value="Unassembled WGS sequence"/>
</dbReference>
<dbReference type="GeneID" id="59313724"/>
<gene>
    <name evidence="2" type="ORF">FSUBG_14052</name>
</gene>
<reference evidence="2 3" key="1">
    <citation type="submission" date="2020-05" db="EMBL/GenBank/DDBJ databases">
        <title>Identification and distribution of gene clusters putatively required for synthesis of sphingolipid metabolism inhibitors in phylogenetically diverse species of the filamentous fungus Fusarium.</title>
        <authorList>
            <person name="Kim H.-S."/>
            <person name="Busman M."/>
            <person name="Brown D.W."/>
            <person name="Divon H."/>
            <person name="Uhlig S."/>
            <person name="Proctor R.H."/>
        </authorList>
    </citation>
    <scope>NUCLEOTIDE SEQUENCE [LARGE SCALE GENOMIC DNA]</scope>
    <source>
        <strain evidence="2 3">NRRL 66333</strain>
    </source>
</reference>
<sequence length="143" mass="14635">MPVGGTRILSAGTSANIPESSNPVTTNTMKDSTSSWAAWSEPAEESPVPSTPPTSCYDNPSSPSSLKGVVPIAAAPPHPAKKAFPGVPLIPGVTGKPQSHYGKSNMGNETAEAINVHDLPGLVAMQGGASAAPQEWARHDKIT</sequence>
<keyword evidence="3" id="KW-1185">Reference proteome</keyword>
<feature type="compositionally biased region" description="Low complexity" evidence="1">
    <location>
        <begin position="32"/>
        <end position="48"/>
    </location>
</feature>
<comment type="caution">
    <text evidence="2">The sequence shown here is derived from an EMBL/GenBank/DDBJ whole genome shotgun (WGS) entry which is preliminary data.</text>
</comment>
<name>A0A8H5KID2_GIBSU</name>